<keyword evidence="2" id="KW-0812">Transmembrane</keyword>
<evidence type="ECO:0000313" key="4">
    <source>
        <dbReference type="Proteomes" id="UP000315750"/>
    </source>
</evidence>
<keyword evidence="4" id="KW-1185">Reference proteome</keyword>
<dbReference type="RefSeq" id="WP_145251603.1">
    <property type="nucleotide sequence ID" value="NZ_CP036278.1"/>
</dbReference>
<sequence>MIHRLPATLRTTTTTRWLVSLVMLVLLSTLSGCYDQVPSHYGSRSGYPSTSLNGTRILGEMFEEAGHHVRSWYYLSPSLDNADVIVWFPDDFEAPTYEVEEWLNYWLIEGDPELPPRVLIVVGRDYDAAPGYWKRMQGNAPAGLKNEYSRRLSEAQSEAVGNRPTSLSHDSTENWFKLDDSKAKKTVRSLTGPWANGVDESKTDIVRHTRMNPLGRKSDYKTLLADGAGDVLVSEIEMADDYRYYDYYTPSSGRVIMVENGSWLLNARLVNHEHRKIAGKLVDSIGDPRREVVFLESHEGGPMIREEDPSSQPPTGLQMFRVWPIGAVLTQIAALGIVFSLMCWPIFGIPRTWLKDTTSEFSNHIVALGRLLSTSRNRGHAIHLLRLYRQSLRREHTPATEISPNAGILPTPSSDPPASE</sequence>
<proteinExistence type="predicted"/>
<dbReference type="Proteomes" id="UP000315750">
    <property type="component" value="Chromosome"/>
</dbReference>
<feature type="region of interest" description="Disordered" evidence="1">
    <location>
        <begin position="399"/>
        <end position="420"/>
    </location>
</feature>
<keyword evidence="2" id="KW-1133">Transmembrane helix</keyword>
<dbReference type="KEGG" id="amuc:Pan181_52410"/>
<keyword evidence="2" id="KW-0472">Membrane</keyword>
<feature type="region of interest" description="Disordered" evidence="1">
    <location>
        <begin position="147"/>
        <end position="172"/>
    </location>
</feature>
<accession>A0A518AWC2</accession>
<dbReference type="PROSITE" id="PS51257">
    <property type="entry name" value="PROKAR_LIPOPROTEIN"/>
    <property type="match status" value="1"/>
</dbReference>
<dbReference type="EMBL" id="CP036278">
    <property type="protein sequence ID" value="QDU59000.1"/>
    <property type="molecule type" value="Genomic_DNA"/>
</dbReference>
<evidence type="ECO:0000313" key="3">
    <source>
        <dbReference type="EMBL" id="QDU59000.1"/>
    </source>
</evidence>
<protein>
    <recommendedName>
        <fullName evidence="5">DUF4350 domain-containing protein</fullName>
    </recommendedName>
</protein>
<dbReference type="OrthoDB" id="258729at2"/>
<evidence type="ECO:0008006" key="5">
    <source>
        <dbReference type="Google" id="ProtNLM"/>
    </source>
</evidence>
<name>A0A518AWC2_9BACT</name>
<organism evidence="3 4">
    <name type="scientific">Aeoliella mucimassa</name>
    <dbReference type="NCBI Taxonomy" id="2527972"/>
    <lineage>
        <taxon>Bacteria</taxon>
        <taxon>Pseudomonadati</taxon>
        <taxon>Planctomycetota</taxon>
        <taxon>Planctomycetia</taxon>
        <taxon>Pirellulales</taxon>
        <taxon>Lacipirellulaceae</taxon>
        <taxon>Aeoliella</taxon>
    </lineage>
</organism>
<evidence type="ECO:0000256" key="1">
    <source>
        <dbReference type="SAM" id="MobiDB-lite"/>
    </source>
</evidence>
<reference evidence="3 4" key="1">
    <citation type="submission" date="2019-02" db="EMBL/GenBank/DDBJ databases">
        <title>Deep-cultivation of Planctomycetes and their phenomic and genomic characterization uncovers novel biology.</title>
        <authorList>
            <person name="Wiegand S."/>
            <person name="Jogler M."/>
            <person name="Boedeker C."/>
            <person name="Pinto D."/>
            <person name="Vollmers J."/>
            <person name="Rivas-Marin E."/>
            <person name="Kohn T."/>
            <person name="Peeters S.H."/>
            <person name="Heuer A."/>
            <person name="Rast P."/>
            <person name="Oberbeckmann S."/>
            <person name="Bunk B."/>
            <person name="Jeske O."/>
            <person name="Meyerdierks A."/>
            <person name="Storesund J.E."/>
            <person name="Kallscheuer N."/>
            <person name="Luecker S."/>
            <person name="Lage O.M."/>
            <person name="Pohl T."/>
            <person name="Merkel B.J."/>
            <person name="Hornburger P."/>
            <person name="Mueller R.-W."/>
            <person name="Bruemmer F."/>
            <person name="Labrenz M."/>
            <person name="Spormann A.M."/>
            <person name="Op den Camp H."/>
            <person name="Overmann J."/>
            <person name="Amann R."/>
            <person name="Jetten M.S.M."/>
            <person name="Mascher T."/>
            <person name="Medema M.H."/>
            <person name="Devos D.P."/>
            <person name="Kaster A.-K."/>
            <person name="Ovreas L."/>
            <person name="Rohde M."/>
            <person name="Galperin M.Y."/>
            <person name="Jogler C."/>
        </authorList>
    </citation>
    <scope>NUCLEOTIDE SEQUENCE [LARGE SCALE GENOMIC DNA]</scope>
    <source>
        <strain evidence="3 4">Pan181</strain>
    </source>
</reference>
<gene>
    <name evidence="3" type="ORF">Pan181_52410</name>
</gene>
<evidence type="ECO:0000256" key="2">
    <source>
        <dbReference type="SAM" id="Phobius"/>
    </source>
</evidence>
<feature type="transmembrane region" description="Helical" evidence="2">
    <location>
        <begin position="322"/>
        <end position="347"/>
    </location>
</feature>
<dbReference type="AlphaFoldDB" id="A0A518AWC2"/>